<evidence type="ECO:0000256" key="5">
    <source>
        <dbReference type="ARBA" id="ARBA00023157"/>
    </source>
</evidence>
<feature type="non-terminal residue" evidence="6">
    <location>
        <position position="1"/>
    </location>
</feature>
<gene>
    <name evidence="6" type="ORF">BXZ70DRAFT_889095</name>
</gene>
<organism evidence="6 7">
    <name type="scientific">Cristinia sonorae</name>
    <dbReference type="NCBI Taxonomy" id="1940300"/>
    <lineage>
        <taxon>Eukaryota</taxon>
        <taxon>Fungi</taxon>
        <taxon>Dikarya</taxon>
        <taxon>Basidiomycota</taxon>
        <taxon>Agaricomycotina</taxon>
        <taxon>Agaricomycetes</taxon>
        <taxon>Agaricomycetidae</taxon>
        <taxon>Agaricales</taxon>
        <taxon>Pleurotineae</taxon>
        <taxon>Stephanosporaceae</taxon>
        <taxon>Cristinia</taxon>
    </lineage>
</organism>
<evidence type="ECO:0000256" key="4">
    <source>
        <dbReference type="ARBA" id="ARBA00023128"/>
    </source>
</evidence>
<comment type="caution">
    <text evidence="6">The sequence shown here is derived from an EMBL/GenBank/DDBJ whole genome shotgun (WGS) entry which is preliminary data.</text>
</comment>
<keyword evidence="7" id="KW-1185">Reference proteome</keyword>
<reference evidence="6" key="1">
    <citation type="journal article" date="2021" name="New Phytol.">
        <title>Evolutionary innovations through gain and loss of genes in the ectomycorrhizal Boletales.</title>
        <authorList>
            <person name="Wu G."/>
            <person name="Miyauchi S."/>
            <person name="Morin E."/>
            <person name="Kuo A."/>
            <person name="Drula E."/>
            <person name="Varga T."/>
            <person name="Kohler A."/>
            <person name="Feng B."/>
            <person name="Cao Y."/>
            <person name="Lipzen A."/>
            <person name="Daum C."/>
            <person name="Hundley H."/>
            <person name="Pangilinan J."/>
            <person name="Johnson J."/>
            <person name="Barry K."/>
            <person name="LaButti K."/>
            <person name="Ng V."/>
            <person name="Ahrendt S."/>
            <person name="Min B."/>
            <person name="Choi I.G."/>
            <person name="Park H."/>
            <person name="Plett J.M."/>
            <person name="Magnuson J."/>
            <person name="Spatafora J.W."/>
            <person name="Nagy L.G."/>
            <person name="Henrissat B."/>
            <person name="Grigoriev I.V."/>
            <person name="Yang Z.L."/>
            <person name="Xu J."/>
            <person name="Martin F.M."/>
        </authorList>
    </citation>
    <scope>NUCLEOTIDE SEQUENCE</scope>
    <source>
        <strain evidence="6">KKN 215</strain>
    </source>
</reference>
<dbReference type="AlphaFoldDB" id="A0A8K0XSG5"/>
<proteinExistence type="inferred from homology"/>
<dbReference type="SUPFAM" id="SSF47072">
    <property type="entry name" value="Cysteine alpha-hairpin motif"/>
    <property type="match status" value="1"/>
</dbReference>
<dbReference type="Gene3D" id="1.10.287.1130">
    <property type="entry name" value="CytochromE C oxidase copper chaperone"/>
    <property type="match status" value="1"/>
</dbReference>
<protein>
    <recommendedName>
        <fullName evidence="3">Cx9C motif-containing protein 4, mitochondrial</fullName>
    </recommendedName>
</protein>
<sequence length="61" mass="7163">ACSLQACLNKNTYTPDKCNRQMRELYRCCQSFYETTEDKGDSTACPTPNIVRRWLKDHEQT</sequence>
<dbReference type="Proteomes" id="UP000813824">
    <property type="component" value="Unassembled WGS sequence"/>
</dbReference>
<dbReference type="PROSITE" id="PS51808">
    <property type="entry name" value="CHCH"/>
    <property type="match status" value="1"/>
</dbReference>
<evidence type="ECO:0000256" key="1">
    <source>
        <dbReference type="ARBA" id="ARBA00004569"/>
    </source>
</evidence>
<dbReference type="InterPro" id="IPR027179">
    <property type="entry name" value="CMC4"/>
</dbReference>
<dbReference type="EMBL" id="JAEVFJ010000007">
    <property type="protein sequence ID" value="KAH8103488.1"/>
    <property type="molecule type" value="Genomic_DNA"/>
</dbReference>
<evidence type="ECO:0000313" key="6">
    <source>
        <dbReference type="EMBL" id="KAH8103488.1"/>
    </source>
</evidence>
<evidence type="ECO:0000256" key="2">
    <source>
        <dbReference type="ARBA" id="ARBA00009858"/>
    </source>
</evidence>
<keyword evidence="5" id="KW-1015">Disulfide bond</keyword>
<comment type="similarity">
    <text evidence="2">Belongs to the CMC4 family.</text>
</comment>
<dbReference type="PANTHER" id="PTHR15590">
    <property type="entry name" value="CX9C MOTIF-CONTAINING PROTEIN 4"/>
    <property type="match status" value="1"/>
</dbReference>
<dbReference type="PANTHER" id="PTHR15590:SF0">
    <property type="entry name" value="CX9C MOTIF-CONTAINING PROTEIN 4"/>
    <property type="match status" value="1"/>
</dbReference>
<accession>A0A8K0XSG5</accession>
<comment type="subcellular location">
    <subcellularLocation>
        <location evidence="1">Mitochondrion intermembrane space</location>
    </subcellularLocation>
</comment>
<keyword evidence="4" id="KW-0496">Mitochondrion</keyword>
<name>A0A8K0XSG5_9AGAR</name>
<evidence type="ECO:0000256" key="3">
    <source>
        <dbReference type="ARBA" id="ARBA00019406"/>
    </source>
</evidence>
<evidence type="ECO:0000313" key="7">
    <source>
        <dbReference type="Proteomes" id="UP000813824"/>
    </source>
</evidence>
<dbReference type="InterPro" id="IPR009069">
    <property type="entry name" value="Cys_alpha_HP_mot_SF"/>
</dbReference>
<dbReference type="OrthoDB" id="13601at2759"/>
<dbReference type="GO" id="GO:0005758">
    <property type="term" value="C:mitochondrial intermembrane space"/>
    <property type="evidence" value="ECO:0007669"/>
    <property type="project" value="UniProtKB-SubCell"/>
</dbReference>
<dbReference type="Pfam" id="PF08991">
    <property type="entry name" value="CMC4"/>
    <property type="match status" value="1"/>
</dbReference>